<comment type="caution">
    <text evidence="2">The sequence shown here is derived from an EMBL/GenBank/DDBJ whole genome shotgun (WGS) entry which is preliminary data.</text>
</comment>
<name>A0A3N4NEU7_9FLAO</name>
<evidence type="ECO:0000313" key="2">
    <source>
        <dbReference type="EMBL" id="RPD93298.1"/>
    </source>
</evidence>
<keyword evidence="1" id="KW-1133">Transmembrane helix</keyword>
<accession>A0A3N4NEU7</accession>
<keyword evidence="3" id="KW-1185">Reference proteome</keyword>
<dbReference type="OrthoDB" id="1421006at2"/>
<dbReference type="AlphaFoldDB" id="A0A3N4NEU7"/>
<protein>
    <submittedName>
        <fullName evidence="2">Uncharacterized protein</fullName>
    </submittedName>
</protein>
<proteinExistence type="predicted"/>
<reference evidence="2 3" key="1">
    <citation type="submission" date="2018-11" db="EMBL/GenBank/DDBJ databases">
        <title>Aureibaculum marinum gen. nov., sp. nov., a member of the family Flavobacteriaceae isolated from the Bohai Sea.</title>
        <authorList>
            <person name="Ji X."/>
        </authorList>
    </citation>
    <scope>NUCLEOTIDE SEQUENCE [LARGE SCALE GENOMIC DNA]</scope>
    <source>
        <strain evidence="2 3">BH-SD17</strain>
    </source>
</reference>
<keyword evidence="1" id="KW-0472">Membrane</keyword>
<dbReference type="RefSeq" id="WP_123898914.1">
    <property type="nucleotide sequence ID" value="NZ_RPFJ01000031.1"/>
</dbReference>
<feature type="transmembrane region" description="Helical" evidence="1">
    <location>
        <begin position="12"/>
        <end position="31"/>
    </location>
</feature>
<keyword evidence="1" id="KW-0812">Transmembrane</keyword>
<gene>
    <name evidence="2" type="ORF">EGM88_13305</name>
</gene>
<sequence>MKKSPKLWKQILFGLIAFIFVMFVFISAVILRSNSLKNEASKLTEDDFVTEKVVVDSAYVEYLYHMPISESLKQYVEPSLAEITFSVQNSPITFRSPQFIPKSTSLGSSAFSNLNLKSGDTISILFKRQALEEAKHPNFLSNFYHRYRRPLVYAMSNKKGLLYDIGMKYDQYIDDKIHNESVFYAMICVTIIGVGIIGFKFNFIKS</sequence>
<evidence type="ECO:0000256" key="1">
    <source>
        <dbReference type="SAM" id="Phobius"/>
    </source>
</evidence>
<dbReference type="Proteomes" id="UP000270856">
    <property type="component" value="Unassembled WGS sequence"/>
</dbReference>
<organism evidence="2 3">
    <name type="scientific">Aureibaculum marinum</name>
    <dbReference type="NCBI Taxonomy" id="2487930"/>
    <lineage>
        <taxon>Bacteria</taxon>
        <taxon>Pseudomonadati</taxon>
        <taxon>Bacteroidota</taxon>
        <taxon>Flavobacteriia</taxon>
        <taxon>Flavobacteriales</taxon>
        <taxon>Flavobacteriaceae</taxon>
        <taxon>Aureibaculum</taxon>
    </lineage>
</organism>
<dbReference type="EMBL" id="RPFJ01000031">
    <property type="protein sequence ID" value="RPD93298.1"/>
    <property type="molecule type" value="Genomic_DNA"/>
</dbReference>
<evidence type="ECO:0000313" key="3">
    <source>
        <dbReference type="Proteomes" id="UP000270856"/>
    </source>
</evidence>
<feature type="transmembrane region" description="Helical" evidence="1">
    <location>
        <begin position="182"/>
        <end position="203"/>
    </location>
</feature>